<dbReference type="GO" id="GO:0003729">
    <property type="term" value="F:mRNA binding"/>
    <property type="evidence" value="ECO:0007669"/>
    <property type="project" value="UniProtKB-ARBA"/>
</dbReference>
<dbReference type="InterPro" id="IPR046848">
    <property type="entry name" value="E_motif"/>
</dbReference>
<accession>A0A1U7ZUR7</accession>
<dbReference type="KEGG" id="nnu:104597998"/>
<dbReference type="STRING" id="4432.A0A1U7ZUR7"/>
<dbReference type="SUPFAM" id="SSF48452">
    <property type="entry name" value="TPR-like"/>
    <property type="match status" value="2"/>
</dbReference>
<dbReference type="FunCoup" id="A0A1U7ZUR7">
    <property type="interactions" value="14"/>
</dbReference>
<dbReference type="FunFam" id="1.25.40.10:FF:000344">
    <property type="entry name" value="Pentatricopeptide repeat-containing protein"/>
    <property type="match status" value="1"/>
</dbReference>
<dbReference type="InterPro" id="IPR046960">
    <property type="entry name" value="PPR_At4g14850-like_plant"/>
</dbReference>
<organism evidence="1 2">
    <name type="scientific">Nelumbo nucifera</name>
    <name type="common">Sacred lotus</name>
    <dbReference type="NCBI Taxonomy" id="4432"/>
    <lineage>
        <taxon>Eukaryota</taxon>
        <taxon>Viridiplantae</taxon>
        <taxon>Streptophyta</taxon>
        <taxon>Embryophyta</taxon>
        <taxon>Tracheophyta</taxon>
        <taxon>Spermatophyta</taxon>
        <taxon>Magnoliopsida</taxon>
        <taxon>Proteales</taxon>
        <taxon>Nelumbonaceae</taxon>
        <taxon>Nelumbo</taxon>
    </lineage>
</organism>
<proteinExistence type="predicted"/>
<dbReference type="Pfam" id="PF13041">
    <property type="entry name" value="PPR_2"/>
    <property type="match status" value="4"/>
</dbReference>
<dbReference type="OMA" id="SGKHAKC"/>
<sequence length="706" mass="78626">MNGPSQALSKSRYIFISASQCGALLQFYATTRSLTNTKQLHAHTITSGLLMSDHSARLRSKLAATYAFCEGIKYARRLFEDLPYRSSLLWNMMVRVYSQKGLSKDALTLFVEMLASGEHQPDNFTFPFVLKACGDLLWLDMGMSVHCRALATGFGLDTYVQNSLLAMYMNCGEKEAAKRIFDGMVKRTAVSWNTMINGYFRNGCPEEALMFYDWMIDSGEEPDPATMVSVLPACGYLKDLKQGRCIHELMEVKRCGAAISVRNSLVDMYGKCGSLDEARMVFEEMVERDVVSWTTMIGAYVLNDDARSAMALCHQMQVEGVSPNTVTLAVLLSAAASLSALKHGKCLHGRVIRCELQLDVTVETALIDMYAKCSCMNLSFQVFMSTSRKRTVPWNAIISGYVYNGLAREAIELFKQMRMDRVDPDDATLISILPAYADLADLQQAKNIHCFLIRSGFHTRVKTTTGLIDIYSKCGSLDSAHKLFNSIPKNDNDIVSWSAIIAGYGMHGHGESAIQLFDQMVQSGLKPNEVTFTSVLDACSHTGLVDEGLRLFKCMISDYHMKPRADHYTCIVDLLSRAGRLKEAYELIKAMPFEPNPAVWGALLGGCVIHENVELGEISAERLFELEPKNTGNYVLMSKIYGAVGRWDKAQNVRNMMSEMGLQKTPGFSLIEVRNVFDAPKLTTSMNGSFSNVRQKKLTMNQNAAK</sequence>
<dbReference type="PANTHER" id="PTHR24015:SF1992">
    <property type="entry name" value="PENTATRICOPEPTIDE REPEAT-CONTAINING PROTEIN"/>
    <property type="match status" value="1"/>
</dbReference>
<keyword evidence="1" id="KW-1185">Reference proteome</keyword>
<dbReference type="FunFam" id="1.25.40.10:FF:000073">
    <property type="entry name" value="Pentatricopeptide repeat-containing protein chloroplastic"/>
    <property type="match status" value="1"/>
</dbReference>
<dbReference type="Pfam" id="PF01535">
    <property type="entry name" value="PPR"/>
    <property type="match status" value="3"/>
</dbReference>
<dbReference type="FunFam" id="1.25.40.10:FF:000436">
    <property type="entry name" value="Pentatricopeptide repeat-containing protein At5g39350 family"/>
    <property type="match status" value="1"/>
</dbReference>
<dbReference type="FunFam" id="1.25.40.10:FF:000090">
    <property type="entry name" value="Pentatricopeptide repeat-containing protein, chloroplastic"/>
    <property type="match status" value="1"/>
</dbReference>
<dbReference type="PANTHER" id="PTHR24015">
    <property type="entry name" value="OS07G0578800 PROTEIN-RELATED"/>
    <property type="match status" value="1"/>
</dbReference>
<protein>
    <submittedName>
        <fullName evidence="2">Pentatricopeptide repeat-containing protein At5g39350</fullName>
    </submittedName>
</protein>
<dbReference type="InterPro" id="IPR002885">
    <property type="entry name" value="PPR_rpt"/>
</dbReference>
<dbReference type="eggNOG" id="KOG4197">
    <property type="taxonomic scope" value="Eukaryota"/>
</dbReference>
<gene>
    <name evidence="2" type="primary">LOC104597998</name>
</gene>
<dbReference type="PROSITE" id="PS51375">
    <property type="entry name" value="PPR"/>
    <property type="match status" value="7"/>
</dbReference>
<dbReference type="InterPro" id="IPR011990">
    <property type="entry name" value="TPR-like_helical_dom_sf"/>
</dbReference>
<dbReference type="OrthoDB" id="185373at2759"/>
<dbReference type="GeneID" id="104597998"/>
<reference evidence="2" key="1">
    <citation type="submission" date="2025-08" db="UniProtKB">
        <authorList>
            <consortium name="RefSeq"/>
        </authorList>
    </citation>
    <scope>IDENTIFICATION</scope>
</reference>
<dbReference type="NCBIfam" id="TIGR00756">
    <property type="entry name" value="PPR"/>
    <property type="match status" value="6"/>
</dbReference>
<dbReference type="GO" id="GO:0009451">
    <property type="term" value="P:RNA modification"/>
    <property type="evidence" value="ECO:0007669"/>
    <property type="project" value="InterPro"/>
</dbReference>
<dbReference type="Proteomes" id="UP000189703">
    <property type="component" value="Unplaced"/>
</dbReference>
<dbReference type="AlphaFoldDB" id="A0A1U7ZUR7"/>
<evidence type="ECO:0000313" key="2">
    <source>
        <dbReference type="RefSeq" id="XP_010258138.1"/>
    </source>
</evidence>
<evidence type="ECO:0000313" key="1">
    <source>
        <dbReference type="Proteomes" id="UP000189703"/>
    </source>
</evidence>
<name>A0A1U7ZUR7_NELNU</name>
<dbReference type="Pfam" id="PF20431">
    <property type="entry name" value="E_motif"/>
    <property type="match status" value="1"/>
</dbReference>
<dbReference type="Gene3D" id="1.25.40.10">
    <property type="entry name" value="Tetratricopeptide repeat domain"/>
    <property type="match status" value="5"/>
</dbReference>
<dbReference type="RefSeq" id="XP_010258138.1">
    <property type="nucleotide sequence ID" value="XM_010259836.2"/>
</dbReference>